<reference evidence="2 3" key="1">
    <citation type="journal article" date="2013" name="Genome Announc.">
        <title>Draft Genome Sequence of 'Candidatus Halobonum tyrrellensis' Strain G22, Isolated from the Hypersaline Waters of Lake Tyrrell, Australia.</title>
        <authorList>
            <person name="Ugalde J.A."/>
            <person name="Narasingarao P."/>
            <person name="Kuo S."/>
            <person name="Podell S."/>
            <person name="Allen E.E."/>
        </authorList>
    </citation>
    <scope>NUCLEOTIDE SEQUENCE [LARGE SCALE GENOMIC DNA]</scope>
    <source>
        <strain evidence="2 3">G22</strain>
    </source>
</reference>
<dbReference type="STRING" id="1324957.K933_14443"/>
<evidence type="ECO:0000313" key="3">
    <source>
        <dbReference type="Proteomes" id="UP000017840"/>
    </source>
</evidence>
<dbReference type="AlphaFoldDB" id="V4HB95"/>
<dbReference type="RefSeq" id="WP_023395462.1">
    <property type="nucleotide sequence ID" value="NZ_ASGZ01000060.1"/>
</dbReference>
<dbReference type="OrthoDB" id="342503at2157"/>
<feature type="compositionally biased region" description="Gly residues" evidence="1">
    <location>
        <begin position="85"/>
        <end position="105"/>
    </location>
</feature>
<sequence length="188" mass="19027">MGYACPVCDTPQRDGEHLANHLAFTAMLRSDEHEAWLDEHAPGWGEERPADLADRVTEFADEAAYDEVFEDTVGGGHDHDHSPGAGRGPAAGGAGGAGGAEGAGGFESMADGVVDDAVESVISEAQDLTEEMYGLDGTDGADEDGANGDGTDEAGTDDERGGGTADGDGAADDPARDGDRSDDDDAGA</sequence>
<evidence type="ECO:0000256" key="1">
    <source>
        <dbReference type="SAM" id="MobiDB-lite"/>
    </source>
</evidence>
<dbReference type="PATRIC" id="fig|1324957.4.peg.2927"/>
<dbReference type="eggNOG" id="arCOG04696">
    <property type="taxonomic scope" value="Archaea"/>
</dbReference>
<organism evidence="2 3">
    <name type="scientific">Candidatus Halobonum tyrrellensis G22</name>
    <dbReference type="NCBI Taxonomy" id="1324957"/>
    <lineage>
        <taxon>Archaea</taxon>
        <taxon>Methanobacteriati</taxon>
        <taxon>Methanobacteriota</taxon>
        <taxon>Stenosarchaea group</taxon>
        <taxon>Halobacteria</taxon>
        <taxon>Halobacteriales</taxon>
        <taxon>Haloferacaceae</taxon>
        <taxon>Candidatus Halobonum</taxon>
    </lineage>
</organism>
<feature type="compositionally biased region" description="Acidic residues" evidence="1">
    <location>
        <begin position="139"/>
        <end position="156"/>
    </location>
</feature>
<dbReference type="Proteomes" id="UP000017840">
    <property type="component" value="Unassembled WGS sequence"/>
</dbReference>
<keyword evidence="3" id="KW-1185">Reference proteome</keyword>
<name>V4HB95_9EURY</name>
<feature type="region of interest" description="Disordered" evidence="1">
    <location>
        <begin position="70"/>
        <end position="188"/>
    </location>
</feature>
<comment type="caution">
    <text evidence="2">The sequence shown here is derived from an EMBL/GenBank/DDBJ whole genome shotgun (WGS) entry which is preliminary data.</text>
</comment>
<protein>
    <submittedName>
        <fullName evidence="2">Uncharacterized protein</fullName>
    </submittedName>
</protein>
<accession>V4HB95</accession>
<proteinExistence type="predicted"/>
<evidence type="ECO:0000313" key="2">
    <source>
        <dbReference type="EMBL" id="ESP87293.1"/>
    </source>
</evidence>
<dbReference type="Pfam" id="PF19126">
    <property type="entry name" value="DUF5810"/>
    <property type="match status" value="1"/>
</dbReference>
<dbReference type="EMBL" id="ASGZ01000060">
    <property type="protein sequence ID" value="ESP87293.1"/>
    <property type="molecule type" value="Genomic_DNA"/>
</dbReference>
<gene>
    <name evidence="2" type="ORF">K933_14443</name>
</gene>
<dbReference type="InterPro" id="IPR043833">
    <property type="entry name" value="DUF5810"/>
</dbReference>